<feature type="compositionally biased region" description="Basic and acidic residues" evidence="5">
    <location>
        <begin position="140"/>
        <end position="153"/>
    </location>
</feature>
<dbReference type="Gene3D" id="2.20.70.10">
    <property type="match status" value="1"/>
</dbReference>
<accession>A0A8J2SX30</accession>
<protein>
    <recommendedName>
        <fullName evidence="10">Kinesin-like protein</fullName>
    </recommendedName>
</protein>
<feature type="region of interest" description="Disordered" evidence="5">
    <location>
        <begin position="1028"/>
        <end position="1047"/>
    </location>
</feature>
<feature type="coiled-coil region" evidence="4">
    <location>
        <begin position="601"/>
        <end position="801"/>
    </location>
</feature>
<dbReference type="PROSITE" id="PS50067">
    <property type="entry name" value="KINESIN_MOTOR_2"/>
    <property type="match status" value="1"/>
</dbReference>
<keyword evidence="4" id="KW-0175">Coiled coil</keyword>
<feature type="compositionally biased region" description="Low complexity" evidence="5">
    <location>
        <begin position="273"/>
        <end position="288"/>
    </location>
</feature>
<dbReference type="GO" id="GO:0005524">
    <property type="term" value="F:ATP binding"/>
    <property type="evidence" value="ECO:0007669"/>
    <property type="project" value="UniProtKB-UniRule"/>
</dbReference>
<evidence type="ECO:0000259" key="7">
    <source>
        <dbReference type="PROSITE" id="PS50067"/>
    </source>
</evidence>
<feature type="region of interest" description="Disordered" evidence="5">
    <location>
        <begin position="115"/>
        <end position="367"/>
    </location>
</feature>
<dbReference type="Pfam" id="PF00397">
    <property type="entry name" value="WW"/>
    <property type="match status" value="1"/>
</dbReference>
<dbReference type="InterPro" id="IPR036961">
    <property type="entry name" value="Kinesin_motor_dom_sf"/>
</dbReference>
<dbReference type="InterPro" id="IPR027417">
    <property type="entry name" value="P-loop_NTPase"/>
</dbReference>
<keyword evidence="3" id="KW-0505">Motor protein</keyword>
<dbReference type="GO" id="GO:0007018">
    <property type="term" value="P:microtubule-based movement"/>
    <property type="evidence" value="ECO:0007669"/>
    <property type="project" value="InterPro"/>
</dbReference>
<dbReference type="SMART" id="SM00456">
    <property type="entry name" value="WW"/>
    <property type="match status" value="1"/>
</dbReference>
<dbReference type="CDD" id="cd00201">
    <property type="entry name" value="WW"/>
    <property type="match status" value="1"/>
</dbReference>
<evidence type="ECO:0000259" key="6">
    <source>
        <dbReference type="PROSITE" id="PS50020"/>
    </source>
</evidence>
<evidence type="ECO:0008006" key="10">
    <source>
        <dbReference type="Google" id="ProtNLM"/>
    </source>
</evidence>
<keyword evidence="9" id="KW-1185">Reference proteome</keyword>
<keyword evidence="2 3" id="KW-0067">ATP-binding</keyword>
<dbReference type="GO" id="GO:0008017">
    <property type="term" value="F:microtubule binding"/>
    <property type="evidence" value="ECO:0007669"/>
    <property type="project" value="InterPro"/>
</dbReference>
<dbReference type="SUPFAM" id="SSF52540">
    <property type="entry name" value="P-loop containing nucleoside triphosphate hydrolases"/>
    <property type="match status" value="1"/>
</dbReference>
<comment type="similarity">
    <text evidence="3">Belongs to the TRAFAC class myosin-kinesin ATPase superfamily. Kinesin family.</text>
</comment>
<dbReference type="Gene3D" id="3.40.850.10">
    <property type="entry name" value="Kinesin motor domain"/>
    <property type="match status" value="1"/>
</dbReference>
<feature type="compositionally biased region" description="Basic and acidic residues" evidence="5">
    <location>
        <begin position="321"/>
        <end position="354"/>
    </location>
</feature>
<feature type="domain" description="Kinesin motor" evidence="7">
    <location>
        <begin position="1155"/>
        <end position="1466"/>
    </location>
</feature>
<dbReference type="PANTHER" id="PTHR47972:SF28">
    <property type="entry name" value="KINESIN-LIKE PROTEIN KLP-3"/>
    <property type="match status" value="1"/>
</dbReference>
<dbReference type="PRINTS" id="PR00380">
    <property type="entry name" value="KINESINHEAVY"/>
</dbReference>
<evidence type="ECO:0000313" key="8">
    <source>
        <dbReference type="EMBL" id="CAH0374984.1"/>
    </source>
</evidence>
<evidence type="ECO:0000256" key="2">
    <source>
        <dbReference type="ARBA" id="ARBA00022840"/>
    </source>
</evidence>
<dbReference type="Pfam" id="PF00225">
    <property type="entry name" value="Kinesin"/>
    <property type="match status" value="1"/>
</dbReference>
<dbReference type="InterPro" id="IPR027640">
    <property type="entry name" value="Kinesin-like_fam"/>
</dbReference>
<evidence type="ECO:0000256" key="3">
    <source>
        <dbReference type="PROSITE-ProRule" id="PRU00283"/>
    </source>
</evidence>
<dbReference type="PROSITE" id="PS01159">
    <property type="entry name" value="WW_DOMAIN_1"/>
    <property type="match status" value="1"/>
</dbReference>
<dbReference type="InterPro" id="IPR019821">
    <property type="entry name" value="Kinesin_motor_CS"/>
</dbReference>
<sequence>MAYDQTDEASVAALDRIIGADPDNAGVRAQLQETIWSSPKLLLTGIEEQAQTLGITDPNYLWIAARSLLSPLPEGWAQYKDQNGSPYYLNERTGESRWEHPLDDHYVAMYRSYVDRPRDAPPTPRLGYEGPTPRGPVPEENGRLVDSSPERSRFTGRGPKDASATVGGARRVSSSTRRARREGSSGASASPEPRIRRRGDASSPEPRQGRRGRQGSGSERDEPRSARKGRQGWGAPTSGSEPDERGERRGSATKGEAPRTGRLFALPSERRAAAAGRVRSGLTSSSSSGEDEEPSGRRRPAARGREATQRTPRRHSSSSEGEERTATASAARRDAHASARAADDRGTASSEARRSAPKAPADDPDAVLDRLDEVLASDVRDGKWTDRLLGVLELHSVFSEHNSQVRQATEKLKRNDRAVADAERRADKLKDKLKHMRDEVEAETRRREDVERRLSEALSKGSGDDVAALQEQLRKAEQRAQRAAEELGRRVRTKSQREDSDQLVDALRTIDDLEDKLAGALLAGEALQRQCDASSKPVECDADLVRARDEALDRIASLESALSLSKTERDAAKASLSDRVEETRTQHQRLLDAEGRCDALIAEKADEARRRRRDVDEARAEAFEAEQRCTALKNQLRRLEERPGQDDARLKRLEKRAEELDAARAREAARADEALKREDDLRSARDAARAQAAAAEAAADARRADVQAISLSRDAAEAEAEEKGAADARKLRQELESVREANARFVDASRTRCERAEFHASEAARSEQEARRDADALREKCDSLIEENRRLDQRLDAKDDQMKLWRRDADERCVADLTAFAACARLWRVSLQQSEVDRHALQRMEADVLSARSVAEAEVMSARHDAERASKQREDALLEVSELRKRLEDQRDRNEEAAKASLTQVASSEAHVAKLDAQLSTATARNKTLEDEVETLERKGLELTKQLDEATARVERDAEKRIRDEGTLRNDVDEANNLRIQAETLRDDYERQCREHEVEIEHLRSRLDQSEADLERLRSVNERTEERLRGELHEARAESRDVSSKRSQELNEAVEALQLRLEQAEAAKQTAVAELEKSRGDAQSELDKEQMKAEAELKIALADSEALRTKLGEVGPSREELNEARARAKDFRERYMNERKLRRKLTDELAELKGNIRVVARCRPPNDDGSSVVEFPSGADGALEVVNDHGLTQRFEFDRVFRPGSTQSDIFDHVAPVIQGCFDGVHACIFAYGQTGSGKTHTMEGPPSDRGVYFRALSELFHGKPADMELCVKLSMLEIYNETLIDLLTDKRMKLEVKRCSDGTHEVQGLHRVSVASLEEVQRHVESGSKRRQTGAHDLNDRSSRSHLILSLDVECKRQGEVLSSRLNLVDLAGSERLSRTGATGDRLKEAQSINKSLSSLGDVVNALAKKTQCHVPYRNSKLTYLLQDSLSRAARVLMVVNISPLEADASETICSLAFAARCRDVELGAALARPEAAELMRAKQEIRALKARLDRLALAAK</sequence>
<feature type="coiled-coil region" evidence="4">
    <location>
        <begin position="1118"/>
        <end position="1155"/>
    </location>
</feature>
<feature type="compositionally biased region" description="Low complexity" evidence="5">
    <location>
        <begin position="166"/>
        <end position="176"/>
    </location>
</feature>
<feature type="coiled-coil region" evidence="4">
    <location>
        <begin position="405"/>
        <end position="530"/>
    </location>
</feature>
<feature type="binding site" evidence="3">
    <location>
        <begin position="1233"/>
        <end position="1240"/>
    </location>
    <ligand>
        <name>ATP</name>
        <dbReference type="ChEBI" id="CHEBI:30616"/>
    </ligand>
</feature>
<proteinExistence type="inferred from homology"/>
<dbReference type="InterPro" id="IPR001752">
    <property type="entry name" value="Kinesin_motor_dom"/>
</dbReference>
<dbReference type="InterPro" id="IPR036020">
    <property type="entry name" value="WW_dom_sf"/>
</dbReference>
<dbReference type="EMBL" id="CAKKNE010000004">
    <property type="protein sequence ID" value="CAH0374984.1"/>
    <property type="molecule type" value="Genomic_DNA"/>
</dbReference>
<name>A0A8J2SX30_9STRA</name>
<comment type="caution">
    <text evidence="8">The sequence shown here is derived from an EMBL/GenBank/DDBJ whole genome shotgun (WGS) entry which is preliminary data.</text>
</comment>
<dbReference type="Proteomes" id="UP000789595">
    <property type="component" value="Unassembled WGS sequence"/>
</dbReference>
<dbReference type="OrthoDB" id="3176171at2759"/>
<reference evidence="8" key="1">
    <citation type="submission" date="2021-11" db="EMBL/GenBank/DDBJ databases">
        <authorList>
            <consortium name="Genoscope - CEA"/>
            <person name="William W."/>
        </authorList>
    </citation>
    <scope>NUCLEOTIDE SEQUENCE</scope>
</reference>
<dbReference type="PROSITE" id="PS50020">
    <property type="entry name" value="WW_DOMAIN_2"/>
    <property type="match status" value="1"/>
</dbReference>
<dbReference type="PROSITE" id="PS00411">
    <property type="entry name" value="KINESIN_MOTOR_1"/>
    <property type="match status" value="1"/>
</dbReference>
<evidence type="ECO:0000256" key="1">
    <source>
        <dbReference type="ARBA" id="ARBA00022741"/>
    </source>
</evidence>
<dbReference type="PANTHER" id="PTHR47972">
    <property type="entry name" value="KINESIN-LIKE PROTEIN KLP-3"/>
    <property type="match status" value="1"/>
</dbReference>
<dbReference type="InterPro" id="IPR001202">
    <property type="entry name" value="WW_dom"/>
</dbReference>
<dbReference type="GO" id="GO:0003777">
    <property type="term" value="F:microtubule motor activity"/>
    <property type="evidence" value="ECO:0007669"/>
    <property type="project" value="InterPro"/>
</dbReference>
<gene>
    <name evidence="8" type="ORF">PECAL_4P22980</name>
</gene>
<evidence type="ECO:0000313" key="9">
    <source>
        <dbReference type="Proteomes" id="UP000789595"/>
    </source>
</evidence>
<evidence type="ECO:0000256" key="5">
    <source>
        <dbReference type="SAM" id="MobiDB-lite"/>
    </source>
</evidence>
<dbReference type="GO" id="GO:0015630">
    <property type="term" value="C:microtubule cytoskeleton"/>
    <property type="evidence" value="ECO:0007669"/>
    <property type="project" value="TreeGrafter"/>
</dbReference>
<dbReference type="SMART" id="SM00129">
    <property type="entry name" value="KISc"/>
    <property type="match status" value="1"/>
</dbReference>
<keyword evidence="1 3" id="KW-0547">Nucleotide-binding</keyword>
<feature type="domain" description="WW" evidence="6">
    <location>
        <begin position="70"/>
        <end position="103"/>
    </location>
</feature>
<evidence type="ECO:0000256" key="4">
    <source>
        <dbReference type="SAM" id="Coils"/>
    </source>
</evidence>
<organism evidence="8 9">
    <name type="scientific">Pelagomonas calceolata</name>
    <dbReference type="NCBI Taxonomy" id="35677"/>
    <lineage>
        <taxon>Eukaryota</taxon>
        <taxon>Sar</taxon>
        <taxon>Stramenopiles</taxon>
        <taxon>Ochrophyta</taxon>
        <taxon>Pelagophyceae</taxon>
        <taxon>Pelagomonadales</taxon>
        <taxon>Pelagomonadaceae</taxon>
        <taxon>Pelagomonas</taxon>
    </lineage>
</organism>
<dbReference type="SUPFAM" id="SSF51045">
    <property type="entry name" value="WW domain"/>
    <property type="match status" value="1"/>
</dbReference>